<sequence length="421" mass="48322">MNAKCKILTIQDIESLNKDSNIIYLKALYQCESIMYFDENDDLFYKDKVKGFYNYKSAFYLSFIANKDSLSNEYLQARKALYKTYQLIKQEQAEDLQRSQEELEQTLQGLDSKERESKLQELQREQERELREKQRQVRTNKRNANNTNNLILESKDKNNIIIFLDSANSLSNLIHIHNERIDIFTKDSTRLDMRELESLINKYNDSFRDSHNTESNTKESKLTLDSLNSSNTQIFLYSQLLLGSKEFPNNPLFFGELNKEGVFIESKPIYHLIGEIDSNSIESTSNNRDSNNSLSTLQVFLNGNTLTLLNYSLIDSSLNIKLECNSKESKAILEKEQIQREQIQRDSNSIDSLTSTAMLHPILEDDEIKCPHNGVVKLKSNKGKSFTSKGIPLVLESDLLHSSIMGCTNNIAGVPTPCCVV</sequence>
<feature type="region of interest" description="Disordered" evidence="1">
    <location>
        <begin position="99"/>
        <end position="142"/>
    </location>
</feature>
<organism evidence="2 3">
    <name type="scientific">Helicobacter trogontum</name>
    <dbReference type="NCBI Taxonomy" id="50960"/>
    <lineage>
        <taxon>Bacteria</taxon>
        <taxon>Pseudomonadati</taxon>
        <taxon>Campylobacterota</taxon>
        <taxon>Epsilonproteobacteria</taxon>
        <taxon>Campylobacterales</taxon>
        <taxon>Helicobacteraceae</taxon>
        <taxon>Helicobacter</taxon>
    </lineage>
</organism>
<feature type="compositionally biased region" description="Basic and acidic residues" evidence="1">
    <location>
        <begin position="111"/>
        <end position="135"/>
    </location>
</feature>
<proteinExistence type="predicted"/>
<dbReference type="AlphaFoldDB" id="A0A4U8T599"/>
<protein>
    <submittedName>
        <fullName evidence="2">Uncharacterized protein</fullName>
    </submittedName>
</protein>
<reference evidence="2 3" key="1">
    <citation type="journal article" date="2014" name="Genome Announc.">
        <title>Draft genome sequences of eight enterohepatic helicobacter species isolated from both laboratory and wild rodents.</title>
        <authorList>
            <person name="Sheh A."/>
            <person name="Shen Z."/>
            <person name="Fox J.G."/>
        </authorList>
    </citation>
    <scope>NUCLEOTIDE SEQUENCE [LARGE SCALE GENOMIC DNA]</scope>
    <source>
        <strain evidence="2 3">ATCC 49310</strain>
    </source>
</reference>
<evidence type="ECO:0000313" key="3">
    <source>
        <dbReference type="Proteomes" id="UP000029861"/>
    </source>
</evidence>
<dbReference type="EMBL" id="JRPK02000059">
    <property type="protein sequence ID" value="TLD94644.1"/>
    <property type="molecule type" value="Genomic_DNA"/>
</dbReference>
<comment type="caution">
    <text evidence="2">The sequence shown here is derived from an EMBL/GenBank/DDBJ whole genome shotgun (WGS) entry which is preliminary data.</text>
</comment>
<evidence type="ECO:0000256" key="1">
    <source>
        <dbReference type="SAM" id="MobiDB-lite"/>
    </source>
</evidence>
<name>A0A4U8T599_9HELI</name>
<accession>A0A4U8T599</accession>
<evidence type="ECO:0000313" key="2">
    <source>
        <dbReference type="EMBL" id="TLD94644.1"/>
    </source>
</evidence>
<dbReference type="Proteomes" id="UP000029861">
    <property type="component" value="Unassembled WGS sequence"/>
</dbReference>
<gene>
    <name evidence="2" type="ORF">LS80_010005</name>
</gene>
<dbReference type="RefSeq" id="WP_138120889.1">
    <property type="nucleotide sequence ID" value="NZ_JRPK02000059.1"/>
</dbReference>